<evidence type="ECO:0000313" key="1">
    <source>
        <dbReference type="EMBL" id="RJO70936.1"/>
    </source>
</evidence>
<dbReference type="GO" id="GO:0016491">
    <property type="term" value="F:oxidoreductase activity"/>
    <property type="evidence" value="ECO:0007669"/>
    <property type="project" value="InterPro"/>
</dbReference>
<dbReference type="Proteomes" id="UP000266677">
    <property type="component" value="Unassembled WGS sequence"/>
</dbReference>
<evidence type="ECO:0000313" key="2">
    <source>
        <dbReference type="Proteomes" id="UP000266677"/>
    </source>
</evidence>
<name>A0A3A4KN15_9NOCA</name>
<dbReference type="Gene3D" id="3.40.109.10">
    <property type="entry name" value="NADH Oxidase"/>
    <property type="match status" value="1"/>
</dbReference>
<dbReference type="InterPro" id="IPR000415">
    <property type="entry name" value="Nitroreductase-like"/>
</dbReference>
<organism evidence="1 2">
    <name type="scientific">Nocardia panacis</name>
    <dbReference type="NCBI Taxonomy" id="2340916"/>
    <lineage>
        <taxon>Bacteria</taxon>
        <taxon>Bacillati</taxon>
        <taxon>Actinomycetota</taxon>
        <taxon>Actinomycetes</taxon>
        <taxon>Mycobacteriales</taxon>
        <taxon>Nocardiaceae</taxon>
        <taxon>Nocardia</taxon>
    </lineage>
</organism>
<sequence length="314" mass="34471">MTLDIAAVRALEPDFRRAPSAHNTQPWVLTYRSDRVEIGWDPARSLPASDPTGRDLMLGLGAFVECCLIVCADAGLAMGFVPDPGDRRIGYLEPAAQPYETRYRTEDVRRRASHRGAYRPGHIDGFGVLADLAKSDGAQLRRLDCHEVRLLLRAADRELFAAPAAVRELREWLRLSPHHARYRCDGLTDAALSLNRIEATGLRTALAAYPTLRHAGLGRVLAAASNGPLAGDGDVIILQSGRDTVESGRTLLRLWLELTRRGYASHPLSQIIDDPTTRARLATRLGVEAPDRLLHIARVGQPVGSPVRSHRLGE</sequence>
<dbReference type="RefSeq" id="WP_120043993.1">
    <property type="nucleotide sequence ID" value="NZ_QZFU01000036.1"/>
</dbReference>
<reference evidence="1 2" key="1">
    <citation type="submission" date="2018-09" db="EMBL/GenBank/DDBJ databases">
        <title>YIM PH21274 draft genome.</title>
        <authorList>
            <person name="Miao C."/>
        </authorList>
    </citation>
    <scope>NUCLEOTIDE SEQUENCE [LARGE SCALE GENOMIC DNA]</scope>
    <source>
        <strain evidence="1 2">YIM PH 21724</strain>
    </source>
</reference>
<protein>
    <submittedName>
        <fullName evidence="1">Nitroreductase</fullName>
    </submittedName>
</protein>
<proteinExistence type="predicted"/>
<dbReference type="EMBL" id="QZFU01000036">
    <property type="protein sequence ID" value="RJO70936.1"/>
    <property type="molecule type" value="Genomic_DNA"/>
</dbReference>
<accession>A0A3A4KN15</accession>
<gene>
    <name evidence="1" type="ORF">D5S18_27565</name>
</gene>
<comment type="caution">
    <text evidence="1">The sequence shown here is derived from an EMBL/GenBank/DDBJ whole genome shotgun (WGS) entry which is preliminary data.</text>
</comment>
<dbReference type="OrthoDB" id="8156917at2"/>
<keyword evidence="2" id="KW-1185">Reference proteome</keyword>
<dbReference type="AlphaFoldDB" id="A0A3A4KN15"/>